<dbReference type="RefSeq" id="WP_065205262.1">
    <property type="nucleotide sequence ID" value="NZ_CAWOYR010000246.1"/>
</dbReference>
<dbReference type="SUPFAM" id="SSF54593">
    <property type="entry name" value="Glyoxalase/Bleomycin resistance protein/Dihydroxybiphenyl dioxygenase"/>
    <property type="match status" value="1"/>
</dbReference>
<dbReference type="Proteomes" id="UP000519158">
    <property type="component" value="Unassembled WGS sequence"/>
</dbReference>
<dbReference type="AlphaFoldDB" id="A0A1A6LVK4"/>
<protein>
    <submittedName>
        <fullName evidence="1">Hydroxylase</fullName>
    </submittedName>
</protein>
<dbReference type="EMBL" id="VTXL01000001">
    <property type="protein sequence ID" value="NOJ11177.1"/>
    <property type="molecule type" value="Genomic_DNA"/>
</dbReference>
<dbReference type="InterPro" id="IPR029068">
    <property type="entry name" value="Glyas_Bleomycin-R_OHBP_Dase"/>
</dbReference>
<sequence>MKVQYLEVVTPEVDVVCATYAQLYNVKFSGADVNLGGARTAKLSNGGVIGIRAPLRETEEPTVRHYTLVEDIQSAVNAAEKLGAEIAVPPVELPRHGMCAIVIQGGVELGFWEL</sequence>
<gene>
    <name evidence="1" type="ORF">F0234_00150</name>
</gene>
<name>A0A1A6LVK4_VIBSP</name>
<reference evidence="1 2" key="1">
    <citation type="submission" date="2019-09" db="EMBL/GenBank/DDBJ databases">
        <title>Draft genome sequencing and comparative genomics of hatchery-associated Vibrios.</title>
        <authorList>
            <person name="Kehlet-Delgado H."/>
            <person name="Mueller R.S."/>
        </authorList>
    </citation>
    <scope>NUCLEOTIDE SEQUENCE [LARGE SCALE GENOMIC DNA]</scope>
    <source>
        <strain evidence="1 2">99-70-13A3</strain>
    </source>
</reference>
<evidence type="ECO:0000313" key="1">
    <source>
        <dbReference type="EMBL" id="NOJ11177.1"/>
    </source>
</evidence>
<dbReference type="OrthoDB" id="9793039at2"/>
<comment type="caution">
    <text evidence="1">The sequence shown here is derived from an EMBL/GenBank/DDBJ whole genome shotgun (WGS) entry which is preliminary data.</text>
</comment>
<evidence type="ECO:0000313" key="2">
    <source>
        <dbReference type="Proteomes" id="UP000519158"/>
    </source>
</evidence>
<proteinExistence type="predicted"/>
<organism evidence="1 2">
    <name type="scientific">Vibrio splendidus</name>
    <dbReference type="NCBI Taxonomy" id="29497"/>
    <lineage>
        <taxon>Bacteria</taxon>
        <taxon>Pseudomonadati</taxon>
        <taxon>Pseudomonadota</taxon>
        <taxon>Gammaproteobacteria</taxon>
        <taxon>Vibrionales</taxon>
        <taxon>Vibrionaceae</taxon>
        <taxon>Vibrio</taxon>
    </lineage>
</organism>
<accession>A0A1A6LVK4</accession>
<dbReference type="Gene3D" id="3.10.180.10">
    <property type="entry name" value="2,3-Dihydroxybiphenyl 1,2-Dioxygenase, domain 1"/>
    <property type="match status" value="1"/>
</dbReference>